<dbReference type="OrthoDB" id="5189339at2"/>
<dbReference type="RefSeq" id="WP_086814167.1">
    <property type="nucleotide sequence ID" value="NZ_BJMM01000012.1"/>
</dbReference>
<proteinExistence type="predicted"/>
<dbReference type="EMBL" id="BJMM01000012">
    <property type="protein sequence ID" value="GEB50447.1"/>
    <property type="molecule type" value="Genomic_DNA"/>
</dbReference>
<sequence>MKGITLSIQLTFDDLLNEATTAPGVEFTDAHGEVITIRPFESLPGADFKLVLKYIDILQDDKTKESSKIETMDACLVTACDKRTAMQEALDSLPLKSREAIFNAWMETAQVPES</sequence>
<reference evidence="1 2" key="1">
    <citation type="submission" date="2019-06" db="EMBL/GenBank/DDBJ databases">
        <title>Whole genome shotgun sequence of Streptomyces cacaoi subsp. cacaoi NBRC 12748.</title>
        <authorList>
            <person name="Hosoyama A."/>
            <person name="Uohara A."/>
            <person name="Ohji S."/>
            <person name="Ichikawa N."/>
        </authorList>
    </citation>
    <scope>NUCLEOTIDE SEQUENCE [LARGE SCALE GENOMIC DNA]</scope>
    <source>
        <strain evidence="1 2">NBRC 12748</strain>
    </source>
</reference>
<evidence type="ECO:0000313" key="2">
    <source>
        <dbReference type="Proteomes" id="UP000319210"/>
    </source>
</evidence>
<dbReference type="Proteomes" id="UP000319210">
    <property type="component" value="Unassembled WGS sequence"/>
</dbReference>
<name>A0A4Y3R0K0_STRCI</name>
<organism evidence="1 2">
    <name type="scientific">Streptomyces cacaoi</name>
    <dbReference type="NCBI Taxonomy" id="1898"/>
    <lineage>
        <taxon>Bacteria</taxon>
        <taxon>Bacillati</taxon>
        <taxon>Actinomycetota</taxon>
        <taxon>Actinomycetes</taxon>
        <taxon>Kitasatosporales</taxon>
        <taxon>Streptomycetaceae</taxon>
        <taxon>Streptomyces</taxon>
    </lineage>
</organism>
<dbReference type="AlphaFoldDB" id="A0A4Y3R0K0"/>
<protein>
    <submittedName>
        <fullName evidence="1">Uncharacterized protein</fullName>
    </submittedName>
</protein>
<comment type="caution">
    <text evidence="1">The sequence shown here is derived from an EMBL/GenBank/DDBJ whole genome shotgun (WGS) entry which is preliminary data.</text>
</comment>
<evidence type="ECO:0000313" key="1">
    <source>
        <dbReference type="EMBL" id="GEB50447.1"/>
    </source>
</evidence>
<gene>
    <name evidence="1" type="ORF">SCA03_29980</name>
</gene>
<accession>A0A4Y3R0K0</accession>
<keyword evidence="2" id="KW-1185">Reference proteome</keyword>